<proteinExistence type="predicted"/>
<accession>A0A3G6ISW1</accession>
<keyword evidence="2" id="KW-1185">Reference proteome</keyword>
<dbReference type="AlphaFoldDB" id="A0A3G6ISW1"/>
<dbReference type="Proteomes" id="UP000271426">
    <property type="component" value="Chromosome"/>
</dbReference>
<dbReference type="RefSeq" id="WP_123959744.1">
    <property type="nucleotide sequence ID" value="NZ_CP033898.1"/>
</dbReference>
<evidence type="ECO:0000313" key="2">
    <source>
        <dbReference type="Proteomes" id="UP000271426"/>
    </source>
</evidence>
<gene>
    <name evidence="1" type="ORF">CPPEL_03050</name>
</gene>
<organism evidence="1 2">
    <name type="scientific">Corynebacterium pseudopelargi</name>
    <dbReference type="NCBI Taxonomy" id="2080757"/>
    <lineage>
        <taxon>Bacteria</taxon>
        <taxon>Bacillati</taxon>
        <taxon>Actinomycetota</taxon>
        <taxon>Actinomycetes</taxon>
        <taxon>Mycobacteriales</taxon>
        <taxon>Corynebacteriaceae</taxon>
        <taxon>Corynebacterium</taxon>
    </lineage>
</organism>
<reference evidence="1 2" key="1">
    <citation type="submission" date="2018-11" db="EMBL/GenBank/DDBJ databases">
        <authorList>
            <person name="Kleinhagauer T."/>
            <person name="Glaeser S.P."/>
            <person name="Spergser J."/>
            <person name="Ruckert C."/>
            <person name="Kaempfer P."/>
            <person name="Busse H.-J."/>
        </authorList>
    </citation>
    <scope>NUCLEOTIDE SEQUENCE [LARGE SCALE GENOMIC DNA]</scope>
    <source>
        <strain evidence="1 2">812CH</strain>
    </source>
</reference>
<dbReference type="EMBL" id="CP033898">
    <property type="protein sequence ID" value="AZA08741.1"/>
    <property type="molecule type" value="Genomic_DNA"/>
</dbReference>
<name>A0A3G6ISW1_9CORY</name>
<protein>
    <submittedName>
        <fullName evidence="1">Uncharacterized protein</fullName>
    </submittedName>
</protein>
<evidence type="ECO:0000313" key="1">
    <source>
        <dbReference type="EMBL" id="AZA08741.1"/>
    </source>
</evidence>
<dbReference type="KEGG" id="cpso:CPPEL_03050"/>
<sequence>MDKLVYAGQSFLLDSFDNDEVLDSLRAGVLPGVVELTTESGNRILVNLSEGVPFSIEFG</sequence>